<reference evidence="2 3" key="1">
    <citation type="submission" date="2018-07" db="EMBL/GenBank/DDBJ databases">
        <title>Genomic Encyclopedia of Type Strains, Phase IV (KMG-IV): sequencing the most valuable type-strain genomes for metagenomic binning, comparative biology and taxonomic classification.</title>
        <authorList>
            <person name="Goeker M."/>
        </authorList>
    </citation>
    <scope>NUCLEOTIDE SEQUENCE [LARGE SCALE GENOMIC DNA]</scope>
    <source>
        <strain evidence="2 3">DSM 26407</strain>
    </source>
</reference>
<keyword evidence="3" id="KW-1185">Reference proteome</keyword>
<gene>
    <name evidence="2" type="ORF">DFQ59_102435</name>
</gene>
<evidence type="ECO:0000313" key="2">
    <source>
        <dbReference type="EMBL" id="RCX32082.1"/>
    </source>
</evidence>
<protein>
    <submittedName>
        <fullName evidence="2">Lambda family phage tail tape measure protein</fullName>
    </submittedName>
</protein>
<dbReference type="EMBL" id="QPJY01000002">
    <property type="protein sequence ID" value="RCX32082.1"/>
    <property type="molecule type" value="Genomic_DNA"/>
</dbReference>
<sequence>MAKTRTDTLIIKLETDGSGKVKASLAGLEHGFERVDGKVKKSHSSLLNWSNLLRVVTVGAMAAYANGALGMADALESTADKLGLNIETLQEYRWAAQQSNVAISTMEMGLQRFFRRAAEAADGTGEAKGALAELGVQLTDTSGKLRVGEDLFRDVAEAISRVESPQERLRLAFKLFDSEGVVMVNMLRDGAAGLDRLRQEARDLGIVMDADLIRNAAEANTQLEAVWKIVDAHLTQALLELSPYLVEAAEGFKDLAIAAKSFFESLGSVDQMGEQAIEREIQGLLELRDSALERLQTVQRGSSENAAMKDWLASQFLPSEEDLQARLDEINRLLLQARLRQKELFEGAQAGGTPDQPPPAPVLKPWDPSAASAAQKAAATELEAYRTRLTSLIDALDPAAAKTREYLQAVADLDRAWASGLISGDEHDRLLQLLAIDTDSAREAEEKRQALMDEGARLTEAMRTPLEEFADELERYTLLAKAGAISQETLNRAVTDARERFSEAEEKAKKSLSTMAAFSERAAEGMHDAFSQFFFDPLAEGFDGALDGFTTMLRKMAAELAASEVMLFAGNLLKGSGSDWLSSLGSSMVKYATGLTANAKGNVFSGGRVVPFADGGIVTSPTLFPMRDGIGLMGEEDDEAILPLKRGRDGKLGVSGGGTQITIAPRFEIKAMDSKDVLRTVAPVSQELAVMTMREIEGLNLGRSGR</sequence>
<dbReference type="RefSeq" id="WP_211314809.1">
    <property type="nucleotide sequence ID" value="NZ_QPJY01000002.1"/>
</dbReference>
<organism evidence="2 3">
    <name type="scientific">Thioalbus denitrificans</name>
    <dbReference type="NCBI Taxonomy" id="547122"/>
    <lineage>
        <taxon>Bacteria</taxon>
        <taxon>Pseudomonadati</taxon>
        <taxon>Pseudomonadota</taxon>
        <taxon>Gammaproteobacteria</taxon>
        <taxon>Chromatiales</taxon>
        <taxon>Ectothiorhodospiraceae</taxon>
        <taxon>Thioalbus</taxon>
    </lineage>
</organism>
<proteinExistence type="predicted"/>
<evidence type="ECO:0000313" key="3">
    <source>
        <dbReference type="Proteomes" id="UP000252707"/>
    </source>
</evidence>
<dbReference type="AlphaFoldDB" id="A0A369CDH1"/>
<dbReference type="Proteomes" id="UP000252707">
    <property type="component" value="Unassembled WGS sequence"/>
</dbReference>
<feature type="region of interest" description="Disordered" evidence="1">
    <location>
        <begin position="347"/>
        <end position="375"/>
    </location>
</feature>
<name>A0A369CDH1_9GAMM</name>
<evidence type="ECO:0000256" key="1">
    <source>
        <dbReference type="SAM" id="MobiDB-lite"/>
    </source>
</evidence>
<accession>A0A369CDH1</accession>
<comment type="caution">
    <text evidence="2">The sequence shown here is derived from an EMBL/GenBank/DDBJ whole genome shotgun (WGS) entry which is preliminary data.</text>
</comment>